<reference evidence="21 22" key="1">
    <citation type="submission" date="2019-04" db="EMBL/GenBank/DDBJ databases">
        <title>Comparative genomics and transcriptomics to analyze fruiting body development in filamentous ascomycetes.</title>
        <authorList>
            <consortium name="DOE Joint Genome Institute"/>
            <person name="Lutkenhaus R."/>
            <person name="Traeger S."/>
            <person name="Breuer J."/>
            <person name="Kuo A."/>
            <person name="Lipzen A."/>
            <person name="Pangilinan J."/>
            <person name="Dilworth D."/>
            <person name="Sandor L."/>
            <person name="Poggeler S."/>
            <person name="Barry K."/>
            <person name="Grigoriev I.V."/>
            <person name="Nowrousian M."/>
        </authorList>
    </citation>
    <scope>NUCLEOTIDE SEQUENCE [LARGE SCALE GENOMIC DNA]</scope>
    <source>
        <strain evidence="21 22">CBS 389.68</strain>
    </source>
</reference>
<dbReference type="Pfam" id="PF05187">
    <property type="entry name" value="Fer4_ETF_QO"/>
    <property type="match status" value="1"/>
</dbReference>
<dbReference type="GO" id="GO:0051539">
    <property type="term" value="F:4 iron, 4 sulfur cluster binding"/>
    <property type="evidence" value="ECO:0007669"/>
    <property type="project" value="UniProtKB-UniRule"/>
</dbReference>
<evidence type="ECO:0000256" key="19">
    <source>
        <dbReference type="RuleBase" id="RU366068"/>
    </source>
</evidence>
<evidence type="ECO:0000256" key="5">
    <source>
        <dbReference type="ARBA" id="ARBA00022448"/>
    </source>
</evidence>
<keyword evidence="6 19" id="KW-0285">Flavoprotein</keyword>
<evidence type="ECO:0000256" key="14">
    <source>
        <dbReference type="ARBA" id="ARBA00023014"/>
    </source>
</evidence>
<keyword evidence="8" id="KW-0999">Mitochondrion inner membrane</keyword>
<dbReference type="InParanoid" id="A0A4V3SIV3"/>
<evidence type="ECO:0000313" key="22">
    <source>
        <dbReference type="Proteomes" id="UP000298138"/>
    </source>
</evidence>
<dbReference type="InterPro" id="IPR036188">
    <property type="entry name" value="FAD/NAD-bd_sf"/>
</dbReference>
<dbReference type="InterPro" id="IPR040156">
    <property type="entry name" value="ETF-QO"/>
</dbReference>
<dbReference type="Proteomes" id="UP000298138">
    <property type="component" value="Unassembled WGS sequence"/>
</dbReference>
<accession>A0A4V3SIV3</accession>
<dbReference type="Pfam" id="PF13450">
    <property type="entry name" value="NAD_binding_8"/>
    <property type="match status" value="1"/>
</dbReference>
<feature type="domain" description="4Fe-4S ferredoxin-type" evidence="20">
    <location>
        <begin position="580"/>
        <end position="609"/>
    </location>
</feature>
<comment type="catalytic activity">
    <reaction evidence="18 19">
        <text>a ubiquinone + reduced [electron-transfer flavoprotein] = a ubiquinol + oxidized [electron-transfer flavoprotein] + H(+)</text>
        <dbReference type="Rhea" id="RHEA:24052"/>
        <dbReference type="Rhea" id="RHEA-COMP:9565"/>
        <dbReference type="Rhea" id="RHEA-COMP:9566"/>
        <dbReference type="Rhea" id="RHEA-COMP:10685"/>
        <dbReference type="Rhea" id="RHEA-COMP:10686"/>
        <dbReference type="ChEBI" id="CHEBI:15378"/>
        <dbReference type="ChEBI" id="CHEBI:16389"/>
        <dbReference type="ChEBI" id="CHEBI:17976"/>
        <dbReference type="ChEBI" id="CHEBI:57692"/>
        <dbReference type="ChEBI" id="CHEBI:58307"/>
        <dbReference type="EC" id="1.5.5.1"/>
    </reaction>
</comment>
<dbReference type="PANTHER" id="PTHR10617">
    <property type="entry name" value="ELECTRON TRANSFER FLAVOPROTEIN-UBIQUINONE OXIDOREDUCTASE"/>
    <property type="match status" value="1"/>
</dbReference>
<keyword evidence="5 19" id="KW-0813">Transport</keyword>
<proteinExistence type="inferred from homology"/>
<dbReference type="AlphaFoldDB" id="A0A4V3SIV3"/>
<dbReference type="FunFam" id="3.30.70.20:FF:000015">
    <property type="entry name" value="Electron transfer flavoprotein-ubiquinone oxidoreductase"/>
    <property type="match status" value="1"/>
</dbReference>
<evidence type="ECO:0000256" key="13">
    <source>
        <dbReference type="ARBA" id="ARBA00023004"/>
    </source>
</evidence>
<name>A0A4V3SIV3_9PEZI</name>
<dbReference type="STRING" id="341454.A0A4V3SIV3"/>
<dbReference type="GO" id="GO:0046872">
    <property type="term" value="F:metal ion binding"/>
    <property type="evidence" value="ECO:0007669"/>
    <property type="project" value="UniProtKB-KW"/>
</dbReference>
<evidence type="ECO:0000256" key="17">
    <source>
        <dbReference type="ARBA" id="ARBA00023136"/>
    </source>
</evidence>
<keyword evidence="16" id="KW-0496">Mitochondrion</keyword>
<evidence type="ECO:0000256" key="8">
    <source>
        <dbReference type="ARBA" id="ARBA00022792"/>
    </source>
</evidence>
<evidence type="ECO:0000256" key="10">
    <source>
        <dbReference type="ARBA" id="ARBA00022946"/>
    </source>
</evidence>
<dbReference type="SUPFAM" id="SSF51905">
    <property type="entry name" value="FAD/NAD(P)-binding domain"/>
    <property type="match status" value="1"/>
</dbReference>
<evidence type="ECO:0000256" key="12">
    <source>
        <dbReference type="ARBA" id="ARBA00023002"/>
    </source>
</evidence>
<evidence type="ECO:0000256" key="9">
    <source>
        <dbReference type="ARBA" id="ARBA00022827"/>
    </source>
</evidence>
<dbReference type="GO" id="GO:0005743">
    <property type="term" value="C:mitochondrial inner membrane"/>
    <property type="evidence" value="ECO:0007669"/>
    <property type="project" value="UniProtKB-SubCell"/>
</dbReference>
<evidence type="ECO:0000256" key="4">
    <source>
        <dbReference type="ARBA" id="ARBA00006796"/>
    </source>
</evidence>
<evidence type="ECO:0000256" key="6">
    <source>
        <dbReference type="ARBA" id="ARBA00022630"/>
    </source>
</evidence>
<keyword evidence="10" id="KW-0809">Transit peptide</keyword>
<dbReference type="Gene3D" id="3.30.70.20">
    <property type="match status" value="1"/>
</dbReference>
<comment type="subcellular location">
    <subcellularLocation>
        <location evidence="3">Mitochondrion inner membrane</location>
    </subcellularLocation>
</comment>
<evidence type="ECO:0000313" key="21">
    <source>
        <dbReference type="EMBL" id="TGZ81475.1"/>
    </source>
</evidence>
<evidence type="ECO:0000256" key="3">
    <source>
        <dbReference type="ARBA" id="ARBA00004273"/>
    </source>
</evidence>
<dbReference type="SUPFAM" id="SSF54862">
    <property type="entry name" value="4Fe-4S ferredoxins"/>
    <property type="match status" value="1"/>
</dbReference>
<evidence type="ECO:0000256" key="15">
    <source>
        <dbReference type="ARBA" id="ARBA00023075"/>
    </source>
</evidence>
<comment type="similarity">
    <text evidence="4">Belongs to the ETF-QO/FixC family.</text>
</comment>
<keyword evidence="15 19" id="KW-0830">Ubiquinone</keyword>
<keyword evidence="9 19" id="KW-0274">FAD</keyword>
<keyword evidence="17" id="KW-0472">Membrane</keyword>
<comment type="cofactor">
    <cofactor evidence="1 19">
        <name>FAD</name>
        <dbReference type="ChEBI" id="CHEBI:57692"/>
    </cofactor>
</comment>
<sequence>MATRRTTSQLLRCGARAPSLLASSTPLVPRLRPTRVQSLFSKSTPSYSATRAFTISARLQNDYLLVGERESDEVDVCIVGGGPSGLSAAIRLKQLANEAGNEDFRVLLLEKAGDMGNHILSGAVLEPSSLNQLIPDWNDPENENRFQGTTAVTGEKMRFLTKGSAFPIPMPPQMANHGNYIISLNELVKWLAERAEELGVEVYPGFAASEVLYNDKGGVRGVATNDLGIGRDGKPKASFERGMEFHARCTIFAEGCHGSLTKQVIKKYDLRKDSQPQTYGIGLKEVWEIKPENFNKGEVSHTLGWPLPKDTYGGSWMYHFGENMVSLGLVIGLDYPNPWMSPYQEFQRMKHHPFFSRILEGGKCISYGARALNEGGFQSIPKVAFPGGALIGDTAGFLNVPKIKGIHTSMKSGMLCAESTWEALQDSSTEDVMLFKYEDALKDSSIWKELYEVRNMRPSFHNPLGLYGGVMYSGLEAYILKGRTPYTLKHKICDHEATKPADQCEKIEYPKPDGVLSFDILTNVSRTGTNHEEDQPVHLRVPDWEKHAEKEWPRFKGVEQRFCPAGVYEYVEDETKKEGVRFQINAQNCIHCKTCDIKAPSQDINWTTPQGGEGPKYYMT</sequence>
<gene>
    <name evidence="21" type="ORF">EX30DRAFT_348660</name>
</gene>
<evidence type="ECO:0000256" key="1">
    <source>
        <dbReference type="ARBA" id="ARBA00001974"/>
    </source>
</evidence>
<dbReference type="PROSITE" id="PS51379">
    <property type="entry name" value="4FE4S_FER_2"/>
    <property type="match status" value="1"/>
</dbReference>
<dbReference type="PANTHER" id="PTHR10617:SF107">
    <property type="entry name" value="ELECTRON TRANSFER FLAVOPROTEIN-UBIQUINONE OXIDOREDUCTASE, MITOCHONDRIAL"/>
    <property type="match status" value="1"/>
</dbReference>
<evidence type="ECO:0000256" key="11">
    <source>
        <dbReference type="ARBA" id="ARBA00022982"/>
    </source>
</evidence>
<dbReference type="OrthoDB" id="437331at2759"/>
<comment type="cofactor">
    <cofactor evidence="19">
        <name>[4Fe-4S] cluster</name>
        <dbReference type="ChEBI" id="CHEBI:49883"/>
    </cofactor>
    <text evidence="19">Binds 1 [4Fe-4S] cluster.</text>
</comment>
<evidence type="ECO:0000256" key="18">
    <source>
        <dbReference type="ARBA" id="ARBA00052682"/>
    </source>
</evidence>
<evidence type="ECO:0000259" key="20">
    <source>
        <dbReference type="PROSITE" id="PS51379"/>
    </source>
</evidence>
<keyword evidence="7 19" id="KW-0479">Metal-binding</keyword>
<dbReference type="InterPro" id="IPR017896">
    <property type="entry name" value="4Fe4S_Fe-S-bd"/>
</dbReference>
<organism evidence="21 22">
    <name type="scientific">Ascodesmis nigricans</name>
    <dbReference type="NCBI Taxonomy" id="341454"/>
    <lineage>
        <taxon>Eukaryota</taxon>
        <taxon>Fungi</taxon>
        <taxon>Dikarya</taxon>
        <taxon>Ascomycota</taxon>
        <taxon>Pezizomycotina</taxon>
        <taxon>Pezizomycetes</taxon>
        <taxon>Pezizales</taxon>
        <taxon>Ascodesmidaceae</taxon>
        <taxon>Ascodesmis</taxon>
    </lineage>
</organism>
<dbReference type="GO" id="GO:0004174">
    <property type="term" value="F:electron-transferring-flavoprotein dehydrogenase activity"/>
    <property type="evidence" value="ECO:0007669"/>
    <property type="project" value="UniProtKB-UniRule"/>
</dbReference>
<evidence type="ECO:0000256" key="16">
    <source>
        <dbReference type="ARBA" id="ARBA00023128"/>
    </source>
</evidence>
<keyword evidence="12 19" id="KW-0560">Oxidoreductase</keyword>
<dbReference type="Gene3D" id="3.30.9.90">
    <property type="match status" value="1"/>
</dbReference>
<evidence type="ECO:0000256" key="7">
    <source>
        <dbReference type="ARBA" id="ARBA00022723"/>
    </source>
</evidence>
<keyword evidence="14 19" id="KW-0411">Iron-sulfur</keyword>
<dbReference type="Gene3D" id="3.50.50.60">
    <property type="entry name" value="FAD/NAD(P)-binding domain"/>
    <property type="match status" value="1"/>
</dbReference>
<keyword evidence="11 19" id="KW-0249">Electron transport</keyword>
<comment type="function">
    <text evidence="2 19">Accepts electrons from ETF and reduces ubiquinone.</text>
</comment>
<protein>
    <recommendedName>
        <fullName evidence="19">Electron transfer flavoprotein-ubiquinone oxidoreductase</fullName>
        <shortName evidence="19">ETF-QO</shortName>
        <ecNumber evidence="19">1.5.5.1</ecNumber>
    </recommendedName>
</protein>
<dbReference type="EMBL" id="ML220119">
    <property type="protein sequence ID" value="TGZ81475.1"/>
    <property type="molecule type" value="Genomic_DNA"/>
</dbReference>
<keyword evidence="13 19" id="KW-0408">Iron</keyword>
<dbReference type="InterPro" id="IPR049398">
    <property type="entry name" value="ETF-QO/FixC_UQ-bd"/>
</dbReference>
<dbReference type="FunCoup" id="A0A4V3SIV3">
    <property type="interactions" value="699"/>
</dbReference>
<dbReference type="Pfam" id="PF21162">
    <property type="entry name" value="ETFQO_UQ-bd"/>
    <property type="match status" value="1"/>
</dbReference>
<dbReference type="EC" id="1.5.5.1" evidence="19"/>
<dbReference type="SUPFAM" id="SSF54373">
    <property type="entry name" value="FAD-linked reductases, C-terminal domain"/>
    <property type="match status" value="1"/>
</dbReference>
<evidence type="ECO:0000256" key="2">
    <source>
        <dbReference type="ARBA" id="ARBA00002819"/>
    </source>
</evidence>
<keyword evidence="22" id="KW-1185">Reference proteome</keyword>
<dbReference type="InterPro" id="IPR007859">
    <property type="entry name" value="ETF-QO/FixX_C"/>
</dbReference>